<dbReference type="InterPro" id="IPR042104">
    <property type="entry name" value="PKS_dehydratase_sf"/>
</dbReference>
<dbReference type="PANTHER" id="PTHR43775:SF37">
    <property type="entry name" value="SI:DKEY-61P9.11"/>
    <property type="match status" value="1"/>
</dbReference>
<evidence type="ECO:0000259" key="13">
    <source>
        <dbReference type="PROSITE" id="PS52019"/>
    </source>
</evidence>
<dbReference type="InterPro" id="IPR020843">
    <property type="entry name" value="ER"/>
</dbReference>
<dbReference type="InterPro" id="IPR020806">
    <property type="entry name" value="PKS_PP-bd"/>
</dbReference>
<feature type="active site" description="Proton donor; for dehydratase activity" evidence="9">
    <location>
        <position position="1080"/>
    </location>
</feature>
<feature type="domain" description="Carrier" evidence="11">
    <location>
        <begin position="2391"/>
        <end position="2468"/>
    </location>
</feature>
<dbReference type="SMART" id="SM00822">
    <property type="entry name" value="PKS_KR"/>
    <property type="match status" value="1"/>
</dbReference>
<dbReference type="OrthoDB" id="9778690at2"/>
<dbReference type="Pfam" id="PF02801">
    <property type="entry name" value="Ketoacyl-synt_C"/>
    <property type="match status" value="1"/>
</dbReference>
<dbReference type="InterPro" id="IPR014031">
    <property type="entry name" value="Ketoacyl_synth_C"/>
</dbReference>
<keyword evidence="4" id="KW-0808">Transferase</keyword>
<dbReference type="FunFam" id="3.40.366.10:FF:000002">
    <property type="entry name" value="Probable polyketide synthase 2"/>
    <property type="match status" value="1"/>
</dbReference>
<gene>
    <name evidence="14" type="ORF">DDW44_23850</name>
</gene>
<dbReference type="KEGG" id="stir:DDW44_23850"/>
<dbReference type="InterPro" id="IPR049551">
    <property type="entry name" value="PKS_DH_C"/>
</dbReference>
<dbReference type="InterPro" id="IPR016036">
    <property type="entry name" value="Malonyl_transacylase_ACP-bd"/>
</dbReference>
<dbReference type="InterPro" id="IPR049552">
    <property type="entry name" value="PKS_DH_N"/>
</dbReference>
<protein>
    <submittedName>
        <fullName evidence="14">Uncharacterized protein</fullName>
    </submittedName>
</protein>
<dbReference type="Gene3D" id="3.10.129.110">
    <property type="entry name" value="Polyketide synthase dehydratase"/>
    <property type="match status" value="1"/>
</dbReference>
<dbReference type="SMART" id="SM00827">
    <property type="entry name" value="PKS_AT"/>
    <property type="match status" value="1"/>
</dbReference>
<dbReference type="GO" id="GO:0006633">
    <property type="term" value="P:fatty acid biosynthetic process"/>
    <property type="evidence" value="ECO:0007669"/>
    <property type="project" value="InterPro"/>
</dbReference>
<dbReference type="Gene3D" id="1.10.1200.10">
    <property type="entry name" value="ACP-like"/>
    <property type="match status" value="1"/>
</dbReference>
<keyword evidence="3" id="KW-0597">Phosphoprotein</keyword>
<dbReference type="InterPro" id="IPR013217">
    <property type="entry name" value="Methyltransf_12"/>
</dbReference>
<dbReference type="InterPro" id="IPR020841">
    <property type="entry name" value="PKS_Beta-ketoAc_synthase_dom"/>
</dbReference>
<feature type="active site" description="Proton acceptor; for dehydratase activity" evidence="9">
    <location>
        <position position="918"/>
    </location>
</feature>
<keyword evidence="5" id="KW-0521">NADP</keyword>
<dbReference type="InterPro" id="IPR050091">
    <property type="entry name" value="PKS_NRPS_Biosynth_Enz"/>
</dbReference>
<dbReference type="InterPro" id="IPR036736">
    <property type="entry name" value="ACP-like_sf"/>
</dbReference>
<dbReference type="InterPro" id="IPR013968">
    <property type="entry name" value="PKS_KR"/>
</dbReference>
<dbReference type="InterPro" id="IPR001227">
    <property type="entry name" value="Ac_transferase_dom_sf"/>
</dbReference>
<evidence type="ECO:0000256" key="10">
    <source>
        <dbReference type="SAM" id="MobiDB-lite"/>
    </source>
</evidence>
<feature type="domain" description="PKS/mFAS DH" evidence="13">
    <location>
        <begin position="889"/>
        <end position="1162"/>
    </location>
</feature>
<dbReference type="Gene3D" id="3.40.50.150">
    <property type="entry name" value="Vaccinia Virus protein VP39"/>
    <property type="match status" value="1"/>
</dbReference>
<dbReference type="Pfam" id="PF08242">
    <property type="entry name" value="Methyltransf_12"/>
    <property type="match status" value="1"/>
</dbReference>
<dbReference type="GO" id="GO:0017000">
    <property type="term" value="P:antibiotic biosynthetic process"/>
    <property type="evidence" value="ECO:0007669"/>
    <property type="project" value="UniProtKB-KW"/>
</dbReference>
<dbReference type="SMART" id="SM00825">
    <property type="entry name" value="PKS_KS"/>
    <property type="match status" value="1"/>
</dbReference>
<dbReference type="InterPro" id="IPR057326">
    <property type="entry name" value="KR_dom"/>
</dbReference>
<sequence length="2470" mass="261461">MPLLPDDAIAVVGSACRLPGGVHHLDDLWTVLTAGTDLVTDVPSDRFPLADFVDVGRRPGQSYTAAGGFLRDLSGFDTSFFSGISPREAAHMDPQQRLLLEMAVEAMDDAGTDATALEGSDTAVYIGCSSRDYGELQSMSPESGNAYTMSGMAGAIVANRLSHYFDWHGQSVAVDTACSSALTAVHQACEHLRGGGTRLAVAGGINVLLNPHVYGGFCNASMLSPTGRCRPFSAEADGFTRAEGGGLVVLKRLADARADGDRVHAVILSSGANNDGRTPGLALPSSSAQEALLRQVYERAGLGPDDVAYLEAHGTGTPAGDPLEAEAIGRALGVDRGRGPLPIGSVKSNLGHLEAAAGMAGLFKALLVLKHRQIPATLHADRLNPAIAFDELNIQPVTRLQPLDAPGRAVAGVNSFGFGGANAHLVLADVHPAAPDAAAVPGRSPAAGVPVVVSARTPVALTRACERMAEHLQFTGDDLYDIAYTATRRRTRHEHAACVWAEDPAQAAEALLRLAGGEQPDTAATAPRAAPGRVAFVFDGNGSQWAGMGADLLSEPAFSAAIDEVEAGLRPHLSWSPREQLAAGSPGLERTEIAQPLLFAVQVGIVRLLEDRGIEPDAVVGHSVGEIAAAYVAGCLDLEQACRVVAVRSRAQAATAGSGRMAAAGLRPEEAAKELAAFHGRLEVAGVNSPHDVTIAGDNAALAELGRELTARGVFFRALDLDYAFHSRHMDPVYEEVAGPLRSLDPRQGRLPFASTVTGALCAGRRLDAEYWWRNVREPVLFADAVRALADEGCTRFVEVGPHPILATYLKRLLPGHAAAHATLRRDTHGPAALRRSTAAIIASGAGARCFPRRGEVVSLPGYPWQHERHWSGTADWWVTVPQDKTLVHPLLGRRAAVADPTWHQQLTRTRLPWLADHRVDTSIVMPATAYLEAALAAGRAGLGTPCEVTDLDVLRPLTLPRTDDPASVSVQTSLSAEDGIVLIASRTDPSAQWTPHARGRVRRLTAPAPAPLGGPGAGTVVEPAVHYEHAARAGLSYGPAFQVLTGLVVSGTEVTATYRLPESPARDAAGFHAHPVICDGALQATAPLLARVAGGRMFLPTAIESARVWRQPPVSGRIHVVLRHLTGSDAVVDVTVSEDDGGVAVQLTGCRLHAVARRDEVQELATVLRYAPRPGQSPASTPAPLPAPAHTVAATAAARAAFEKEQADDYRRFAPTVKATAGHYAAAAFADLLPGTDRFRMSDLLTAGLQPRYVSYARLMAGLATRSGLLEHQPAASPGEECWRFTAAEAAPETHLRLCAERFPQWITATAMYSRVGAHLPDILTGRADARQLLFNEADRHLVEAFYADTPQMRAHSHYARLVLREALREWPTDRPLRVLEVGGGTGGLTQALLAVLPPHLTRYTFTDVTPAFFPRAQARFAAYDFLDYRTLDLDDDPTAQGFAPGSFDLIVAANVLHATTDLRATCTRLARLLGAGGQLLAVESHDEEILGPCFGLLPEYWSGTDDDLRTSPLLPRAAWTPLLSECGFDAVTDTGSGQAETAEDYSLLVARRTVDARVRPHTAPRNTEPAPRTDDPWLIVTDSAGHPLGTALTTALTAAGARAQLTCLPDAVDPWEQPLTDQASARVVLLLGDDHPSSGTEAVTEAVTRAAGAVRAAAATAAAAGRPDPLLWLVTPPTGLHPAPADTGAGPWAAAVWGIGRVVANERPTLTVRRISLSTSPDHAADAARLAAELLEPGEDDEVVLEPHGRFTPRLRPLPPVTRDAGPHDTYRLRLSRPGRGHHLTWINAEAEPPGPGEVVVGVKAAALNYRDVMLAEGMLPAGAEPASPTGPLLGLECAGVITATGPGVTGWSVGERVYAFAHGAFASHVRVRTEQTGRIPDHMTFEQAATLPAVYLTVQHSLETLAGLRAGDTVLVHGGAGGIGLAALTYARHVGARVIATAGTPAKRDLLRALGVEAVFNSRDLSFAHQVREVTGGRGVDVVLNSLAGEAIARSLECLKPGGRFIELGKRDIYANAPLLLRPFRDNLAYFGVDITRLIADAPETAAAAFRTVTDRVLAGTYPPLPHQSYPAPRISDAFSALRHSRHLGKVVVSFTDSLPVAVEEPQPAPRLDPDATYLVTGGLSGLGAATARHLATRGARHLALVSRRGAEAPEAARLLSDLRRLGAGAHVHAADVTTSDAMRTVIADARQHGRPVRGVVHAAMHLDDAPLTDLTAGRFAAVLAPKVRGAEVLHELTADLGLDFFVAYSSVAALIGNQHQAPYAAANLYLEALMRTRRDQGRPGLALAWGGISETGYVARTNMADTIARSGIGLITPAMALTALDAYLSRPEGQAAVGVMDWERLTHLLPALTVPRFSAQLGGNSRVQRTRTQDLRRRLKAADGEQARLELITHTLVEATAHILQTTPDRVDPVAHLADLGLDSLMGAELKVALEQTFGCELSLMELMAAATIDGIARRIDRLMHG</sequence>
<dbReference type="SMART" id="SM00823">
    <property type="entry name" value="PKS_PP"/>
    <property type="match status" value="1"/>
</dbReference>
<dbReference type="PROSITE" id="PS52019">
    <property type="entry name" value="PKS_MFAS_DH"/>
    <property type="match status" value="1"/>
</dbReference>
<dbReference type="PANTHER" id="PTHR43775">
    <property type="entry name" value="FATTY ACID SYNTHASE"/>
    <property type="match status" value="1"/>
</dbReference>
<feature type="region of interest" description="N-terminal hotdog fold" evidence="9">
    <location>
        <begin position="889"/>
        <end position="1009"/>
    </location>
</feature>
<dbReference type="Proteomes" id="UP000244900">
    <property type="component" value="Chromosome"/>
</dbReference>
<keyword evidence="6" id="KW-0045">Antibiotic biosynthesis</keyword>
<evidence type="ECO:0000259" key="12">
    <source>
        <dbReference type="PROSITE" id="PS52004"/>
    </source>
</evidence>
<evidence type="ECO:0000313" key="15">
    <source>
        <dbReference type="Proteomes" id="UP000244900"/>
    </source>
</evidence>
<keyword evidence="7" id="KW-0511">Multifunctional enzyme</keyword>
<dbReference type="PROSITE" id="PS50075">
    <property type="entry name" value="CARRIER"/>
    <property type="match status" value="1"/>
</dbReference>
<dbReference type="InterPro" id="IPR020807">
    <property type="entry name" value="PKS_DH"/>
</dbReference>
<organism evidence="14 15">
    <name type="scientific">Streptomyces tirandamycinicus</name>
    <dbReference type="NCBI Taxonomy" id="2174846"/>
    <lineage>
        <taxon>Bacteria</taxon>
        <taxon>Bacillati</taxon>
        <taxon>Actinomycetota</taxon>
        <taxon>Actinomycetes</taxon>
        <taxon>Kitasatosporales</taxon>
        <taxon>Streptomycetaceae</taxon>
        <taxon>Streptomyces</taxon>
    </lineage>
</organism>
<feature type="domain" description="Ketosynthase family 3 (KS3)" evidence="12">
    <location>
        <begin position="6"/>
        <end position="429"/>
    </location>
</feature>
<evidence type="ECO:0000256" key="8">
    <source>
        <dbReference type="ARBA" id="ARBA00023315"/>
    </source>
</evidence>
<dbReference type="InterPro" id="IPR036291">
    <property type="entry name" value="NAD(P)-bd_dom_sf"/>
</dbReference>
<dbReference type="SUPFAM" id="SSF52151">
    <property type="entry name" value="FabD/lysophospholipase-like"/>
    <property type="match status" value="1"/>
</dbReference>
<dbReference type="CDD" id="cd00833">
    <property type="entry name" value="PKS"/>
    <property type="match status" value="1"/>
</dbReference>
<dbReference type="Gene3D" id="3.30.70.3290">
    <property type="match status" value="1"/>
</dbReference>
<dbReference type="SUPFAM" id="SSF47336">
    <property type="entry name" value="ACP-like"/>
    <property type="match status" value="1"/>
</dbReference>
<dbReference type="SUPFAM" id="SSF51735">
    <property type="entry name" value="NAD(P)-binding Rossmann-fold domains"/>
    <property type="match status" value="3"/>
</dbReference>
<accession>A0A2S1SYK0</accession>
<dbReference type="SUPFAM" id="SSF55048">
    <property type="entry name" value="Probable ACP-binding domain of malonyl-CoA ACP transacylase"/>
    <property type="match status" value="1"/>
</dbReference>
<evidence type="ECO:0000259" key="11">
    <source>
        <dbReference type="PROSITE" id="PS50075"/>
    </source>
</evidence>
<dbReference type="Gene3D" id="3.40.50.720">
    <property type="entry name" value="NAD(P)-binding Rossmann-like Domain"/>
    <property type="match status" value="3"/>
</dbReference>
<dbReference type="InterPro" id="IPR011032">
    <property type="entry name" value="GroES-like_sf"/>
</dbReference>
<dbReference type="GO" id="GO:0016491">
    <property type="term" value="F:oxidoreductase activity"/>
    <property type="evidence" value="ECO:0007669"/>
    <property type="project" value="InterPro"/>
</dbReference>
<dbReference type="SUPFAM" id="SSF53335">
    <property type="entry name" value="S-adenosyl-L-methionine-dependent methyltransferases"/>
    <property type="match status" value="1"/>
</dbReference>
<reference evidence="14 15" key="1">
    <citation type="submission" date="2018-05" db="EMBL/GenBank/DDBJ databases">
        <title>Complete genome sequence of sponge-derived Streptomyces sp. HNM0039.</title>
        <authorList>
            <person name="Huang X."/>
            <person name="Zhou S."/>
        </authorList>
    </citation>
    <scope>NUCLEOTIDE SEQUENCE [LARGE SCALE GENOMIC DNA]</scope>
    <source>
        <strain evidence="14 15">HNM0039</strain>
    </source>
</reference>
<evidence type="ECO:0000256" key="9">
    <source>
        <dbReference type="PROSITE-ProRule" id="PRU01363"/>
    </source>
</evidence>
<dbReference type="InterPro" id="IPR013154">
    <property type="entry name" value="ADH-like_N"/>
</dbReference>
<evidence type="ECO:0000256" key="7">
    <source>
        <dbReference type="ARBA" id="ARBA00023268"/>
    </source>
</evidence>
<dbReference type="PROSITE" id="PS00606">
    <property type="entry name" value="KS3_1"/>
    <property type="match status" value="1"/>
</dbReference>
<feature type="region of interest" description="C-terminal hotdog fold" evidence="9">
    <location>
        <begin position="1019"/>
        <end position="1162"/>
    </location>
</feature>
<dbReference type="FunFam" id="3.40.50.720:FF:000209">
    <property type="entry name" value="Polyketide synthase Pks12"/>
    <property type="match status" value="1"/>
</dbReference>
<evidence type="ECO:0000256" key="4">
    <source>
        <dbReference type="ARBA" id="ARBA00022679"/>
    </source>
</evidence>
<evidence type="ECO:0000256" key="3">
    <source>
        <dbReference type="ARBA" id="ARBA00022553"/>
    </source>
</evidence>
<name>A0A2S1SYK0_9ACTN</name>
<dbReference type="Pfam" id="PF08240">
    <property type="entry name" value="ADH_N"/>
    <property type="match status" value="1"/>
</dbReference>
<feature type="region of interest" description="Disordered" evidence="10">
    <location>
        <begin position="1752"/>
        <end position="1771"/>
    </location>
</feature>
<proteinExistence type="predicted"/>
<dbReference type="GO" id="GO:0031177">
    <property type="term" value="F:phosphopantetheine binding"/>
    <property type="evidence" value="ECO:0007669"/>
    <property type="project" value="InterPro"/>
</dbReference>
<keyword evidence="2" id="KW-0596">Phosphopantetheine</keyword>
<dbReference type="SMART" id="SM00826">
    <property type="entry name" value="PKS_DH"/>
    <property type="match status" value="1"/>
</dbReference>
<dbReference type="RefSeq" id="WP_108907677.1">
    <property type="nucleotide sequence ID" value="NZ_CP029188.1"/>
</dbReference>
<dbReference type="Pfam" id="PF14765">
    <property type="entry name" value="PS-DH"/>
    <property type="match status" value="1"/>
</dbReference>
<dbReference type="Gene3D" id="3.40.47.10">
    <property type="match status" value="1"/>
</dbReference>
<dbReference type="Gene3D" id="3.90.180.10">
    <property type="entry name" value="Medium-chain alcohol dehydrogenases, catalytic domain"/>
    <property type="match status" value="1"/>
</dbReference>
<keyword evidence="15" id="KW-1185">Reference proteome</keyword>
<dbReference type="Pfam" id="PF21089">
    <property type="entry name" value="PKS_DH_N"/>
    <property type="match status" value="1"/>
</dbReference>
<dbReference type="SUPFAM" id="SSF53901">
    <property type="entry name" value="Thiolase-like"/>
    <property type="match status" value="1"/>
</dbReference>
<comment type="pathway">
    <text evidence="1">Antibiotic biosynthesis.</text>
</comment>
<dbReference type="InterPro" id="IPR014030">
    <property type="entry name" value="Ketoacyl_synth_N"/>
</dbReference>
<dbReference type="GO" id="GO:0004315">
    <property type="term" value="F:3-oxoacyl-[acyl-carrier-protein] synthase activity"/>
    <property type="evidence" value="ECO:0007669"/>
    <property type="project" value="InterPro"/>
</dbReference>
<evidence type="ECO:0000256" key="6">
    <source>
        <dbReference type="ARBA" id="ARBA00023194"/>
    </source>
</evidence>
<evidence type="ECO:0000313" key="14">
    <source>
        <dbReference type="EMBL" id="AWI31469.1"/>
    </source>
</evidence>
<dbReference type="InterPro" id="IPR014043">
    <property type="entry name" value="Acyl_transferase_dom"/>
</dbReference>
<dbReference type="InterPro" id="IPR029063">
    <property type="entry name" value="SAM-dependent_MTases_sf"/>
</dbReference>
<evidence type="ECO:0000256" key="1">
    <source>
        <dbReference type="ARBA" id="ARBA00004792"/>
    </source>
</evidence>
<dbReference type="InterPro" id="IPR018201">
    <property type="entry name" value="Ketoacyl_synth_AS"/>
</dbReference>
<evidence type="ECO:0000256" key="5">
    <source>
        <dbReference type="ARBA" id="ARBA00022857"/>
    </source>
</evidence>
<dbReference type="CDD" id="cd05195">
    <property type="entry name" value="enoyl_red"/>
    <property type="match status" value="1"/>
</dbReference>
<dbReference type="PROSITE" id="PS52004">
    <property type="entry name" value="KS3_2"/>
    <property type="match status" value="1"/>
</dbReference>
<dbReference type="SUPFAM" id="SSF50129">
    <property type="entry name" value="GroES-like"/>
    <property type="match status" value="1"/>
</dbReference>
<dbReference type="InterPro" id="IPR016039">
    <property type="entry name" value="Thiolase-like"/>
</dbReference>
<dbReference type="EMBL" id="CP029188">
    <property type="protein sequence ID" value="AWI31469.1"/>
    <property type="molecule type" value="Genomic_DNA"/>
</dbReference>
<dbReference type="Pfam" id="PF00550">
    <property type="entry name" value="PP-binding"/>
    <property type="match status" value="1"/>
</dbReference>
<dbReference type="GO" id="GO:0004312">
    <property type="term" value="F:fatty acid synthase activity"/>
    <property type="evidence" value="ECO:0007669"/>
    <property type="project" value="TreeGrafter"/>
</dbReference>
<dbReference type="InterPro" id="IPR013149">
    <property type="entry name" value="ADH-like_C"/>
</dbReference>
<dbReference type="Pfam" id="PF00698">
    <property type="entry name" value="Acyl_transf_1"/>
    <property type="match status" value="1"/>
</dbReference>
<dbReference type="Gene3D" id="3.40.366.10">
    <property type="entry name" value="Malonyl-Coenzyme A Acyl Carrier Protein, domain 2"/>
    <property type="match status" value="1"/>
</dbReference>
<dbReference type="InterPro" id="IPR009081">
    <property type="entry name" value="PP-bd_ACP"/>
</dbReference>
<dbReference type="InterPro" id="IPR016035">
    <property type="entry name" value="Acyl_Trfase/lysoPLipase"/>
</dbReference>
<dbReference type="InterPro" id="IPR049900">
    <property type="entry name" value="PKS_mFAS_DH"/>
</dbReference>
<dbReference type="Pfam" id="PF00109">
    <property type="entry name" value="ketoacyl-synt"/>
    <property type="match status" value="1"/>
</dbReference>
<dbReference type="SMART" id="SM00829">
    <property type="entry name" value="PKS_ER"/>
    <property type="match status" value="1"/>
</dbReference>
<dbReference type="Pfam" id="PF08659">
    <property type="entry name" value="KR"/>
    <property type="match status" value="1"/>
</dbReference>
<dbReference type="InterPro" id="IPR032821">
    <property type="entry name" value="PKS_assoc"/>
</dbReference>
<dbReference type="Pfam" id="PF16197">
    <property type="entry name" value="KAsynt_C_assoc"/>
    <property type="match status" value="1"/>
</dbReference>
<evidence type="ECO:0000256" key="2">
    <source>
        <dbReference type="ARBA" id="ARBA00022450"/>
    </source>
</evidence>
<dbReference type="CDD" id="cd02440">
    <property type="entry name" value="AdoMet_MTases"/>
    <property type="match status" value="1"/>
</dbReference>
<dbReference type="Pfam" id="PF00107">
    <property type="entry name" value="ADH_zinc_N"/>
    <property type="match status" value="1"/>
</dbReference>
<keyword evidence="8" id="KW-0012">Acyltransferase</keyword>